<sequence length="112" mass="11944">MKGLVGLIAVLALVALAMAFTKPTEADFEAALEAQLLARIDAADPEAATDPVEAILLATCKLGRAQCAQLLRSLIALDYEDKVLFSRAEVRLGDTDSATCIGAFTRIFCTER</sequence>
<dbReference type="OrthoDB" id="7868749at2"/>
<comment type="caution">
    <text evidence="2">The sequence shown here is derived from an EMBL/GenBank/DDBJ whole genome shotgun (WGS) entry which is preliminary data.</text>
</comment>
<feature type="chain" id="PRO_5020417090" evidence="1">
    <location>
        <begin position="20"/>
        <end position="112"/>
    </location>
</feature>
<reference evidence="2 3" key="1">
    <citation type="submission" date="2019-03" db="EMBL/GenBank/DDBJ databases">
        <title>Genomic Encyclopedia of Type Strains, Phase IV (KMG-IV): sequencing the most valuable type-strain genomes for metagenomic binning, comparative biology and taxonomic classification.</title>
        <authorList>
            <person name="Goeker M."/>
        </authorList>
    </citation>
    <scope>NUCLEOTIDE SEQUENCE [LARGE SCALE GENOMIC DNA]</scope>
    <source>
        <strain evidence="2 3">DSM 21153</strain>
    </source>
</reference>
<evidence type="ECO:0000313" key="3">
    <source>
        <dbReference type="Proteomes" id="UP000295277"/>
    </source>
</evidence>
<dbReference type="AlphaFoldDB" id="A0A4R1YKQ3"/>
<proteinExistence type="predicted"/>
<name>A0A4R1YKQ3_9RHOB</name>
<feature type="signal peptide" evidence="1">
    <location>
        <begin position="1"/>
        <end position="19"/>
    </location>
</feature>
<organism evidence="2 3">
    <name type="scientific">Rhodovulum steppense</name>
    <dbReference type="NCBI Taxonomy" id="540251"/>
    <lineage>
        <taxon>Bacteria</taxon>
        <taxon>Pseudomonadati</taxon>
        <taxon>Pseudomonadota</taxon>
        <taxon>Alphaproteobacteria</taxon>
        <taxon>Rhodobacterales</taxon>
        <taxon>Paracoccaceae</taxon>
        <taxon>Rhodovulum</taxon>
    </lineage>
</organism>
<keyword evidence="1" id="KW-0732">Signal</keyword>
<keyword evidence="3" id="KW-1185">Reference proteome</keyword>
<accession>A0A4R1YKQ3</accession>
<protein>
    <submittedName>
        <fullName evidence="2">Uncharacterized protein</fullName>
    </submittedName>
</protein>
<evidence type="ECO:0000256" key="1">
    <source>
        <dbReference type="SAM" id="SignalP"/>
    </source>
</evidence>
<gene>
    <name evidence="2" type="ORF">EV216_12918</name>
</gene>
<dbReference type="Proteomes" id="UP000295277">
    <property type="component" value="Unassembled WGS sequence"/>
</dbReference>
<evidence type="ECO:0000313" key="2">
    <source>
        <dbReference type="EMBL" id="TCM77592.1"/>
    </source>
</evidence>
<dbReference type="RefSeq" id="WP_132696440.1">
    <property type="nucleotide sequence ID" value="NZ_SLVM01000029.1"/>
</dbReference>
<dbReference type="EMBL" id="SLVM01000029">
    <property type="protein sequence ID" value="TCM77592.1"/>
    <property type="molecule type" value="Genomic_DNA"/>
</dbReference>